<evidence type="ECO:0000313" key="2">
    <source>
        <dbReference type="Proteomes" id="UP001241377"/>
    </source>
</evidence>
<evidence type="ECO:0000313" key="1">
    <source>
        <dbReference type="EMBL" id="KAJ9105815.1"/>
    </source>
</evidence>
<gene>
    <name evidence="1" type="ORF">QFC19_003383</name>
</gene>
<proteinExistence type="predicted"/>
<reference evidence="1" key="1">
    <citation type="submission" date="2023-04" db="EMBL/GenBank/DDBJ databases">
        <title>Draft Genome sequencing of Naganishia species isolated from polar environments using Oxford Nanopore Technology.</title>
        <authorList>
            <person name="Leo P."/>
            <person name="Venkateswaran K."/>
        </authorList>
    </citation>
    <scope>NUCLEOTIDE SEQUENCE</scope>
    <source>
        <strain evidence="1">MNA-CCFEE 5261</strain>
    </source>
</reference>
<dbReference type="Proteomes" id="UP001241377">
    <property type="component" value="Unassembled WGS sequence"/>
</dbReference>
<name>A0ACC2W3C8_9TREE</name>
<organism evidence="1 2">
    <name type="scientific">Naganishia cerealis</name>
    <dbReference type="NCBI Taxonomy" id="610337"/>
    <lineage>
        <taxon>Eukaryota</taxon>
        <taxon>Fungi</taxon>
        <taxon>Dikarya</taxon>
        <taxon>Basidiomycota</taxon>
        <taxon>Agaricomycotina</taxon>
        <taxon>Tremellomycetes</taxon>
        <taxon>Filobasidiales</taxon>
        <taxon>Filobasidiaceae</taxon>
        <taxon>Naganishia</taxon>
    </lineage>
</organism>
<keyword evidence="2" id="KW-1185">Reference proteome</keyword>
<protein>
    <submittedName>
        <fullName evidence="1">Uncharacterized protein</fullName>
    </submittedName>
</protein>
<sequence length="94" mass="10499">MAVMEKEDISMDEYAGMHPTHAALTHQSFQPLGRHDLDKVQESHGVFDHSDGRLVVDPEEAKIEVSYSYLKTSNHIDPDAIVAAHSMAKRSRPS</sequence>
<dbReference type="EMBL" id="JASBWR010000032">
    <property type="protein sequence ID" value="KAJ9105815.1"/>
    <property type="molecule type" value="Genomic_DNA"/>
</dbReference>
<comment type="caution">
    <text evidence="1">The sequence shown here is derived from an EMBL/GenBank/DDBJ whole genome shotgun (WGS) entry which is preliminary data.</text>
</comment>
<accession>A0ACC2W3C8</accession>